<evidence type="ECO:0000313" key="3">
    <source>
        <dbReference type="Proteomes" id="UP000820669"/>
    </source>
</evidence>
<name>A0ABX1SJC9_9PSEU</name>
<keyword evidence="3" id="KW-1185">Reference proteome</keyword>
<accession>A0ABX1SJC9</accession>
<organism evidence="2 3">
    <name type="scientific">Pseudonocardia acidicola</name>
    <dbReference type="NCBI Taxonomy" id="2724939"/>
    <lineage>
        <taxon>Bacteria</taxon>
        <taxon>Bacillati</taxon>
        <taxon>Actinomycetota</taxon>
        <taxon>Actinomycetes</taxon>
        <taxon>Pseudonocardiales</taxon>
        <taxon>Pseudonocardiaceae</taxon>
        <taxon>Pseudonocardia</taxon>
    </lineage>
</organism>
<dbReference type="EMBL" id="JAAXLA010000069">
    <property type="protein sequence ID" value="NMI00953.1"/>
    <property type="molecule type" value="Genomic_DNA"/>
</dbReference>
<evidence type="ECO:0000313" key="2">
    <source>
        <dbReference type="EMBL" id="NMI00953.1"/>
    </source>
</evidence>
<dbReference type="RefSeq" id="WP_169384418.1">
    <property type="nucleotide sequence ID" value="NZ_JAAXLA010000069.1"/>
</dbReference>
<sequence length="156" mass="16048">MCRASTTRGPRLGWGVPLVGRRPEVRALSAALDRAAAGRACAVLLSGEADALVTVSVYEEHLGRSDQPRARLAEAKGLARASGNLSVELRSYYNLGISLLDAGRLAGAGAEFYAGEKRAAATGTTWSGTPGPLLRAGAYPGAGPTRGLGCSRPTAR</sequence>
<dbReference type="Proteomes" id="UP000820669">
    <property type="component" value="Unassembled WGS sequence"/>
</dbReference>
<gene>
    <name evidence="2" type="ORF">HF526_27155</name>
</gene>
<proteinExistence type="predicted"/>
<protein>
    <recommendedName>
        <fullName evidence="4">Tetratricopeptide repeat protein</fullName>
    </recommendedName>
</protein>
<comment type="caution">
    <text evidence="2">The sequence shown here is derived from an EMBL/GenBank/DDBJ whole genome shotgun (WGS) entry which is preliminary data.</text>
</comment>
<evidence type="ECO:0008006" key="4">
    <source>
        <dbReference type="Google" id="ProtNLM"/>
    </source>
</evidence>
<evidence type="ECO:0000256" key="1">
    <source>
        <dbReference type="SAM" id="MobiDB-lite"/>
    </source>
</evidence>
<reference evidence="2 3" key="1">
    <citation type="submission" date="2020-04" db="EMBL/GenBank/DDBJ databases">
        <authorList>
            <person name="Klaysubun C."/>
            <person name="Duangmal K."/>
            <person name="Lipun K."/>
        </authorList>
    </citation>
    <scope>NUCLEOTIDE SEQUENCE [LARGE SCALE GENOMIC DNA]</scope>
    <source>
        <strain evidence="2 3">K10HN5</strain>
    </source>
</reference>
<feature type="region of interest" description="Disordered" evidence="1">
    <location>
        <begin position="124"/>
        <end position="156"/>
    </location>
</feature>